<comment type="similarity">
    <text evidence="3">Belongs to the small GTPase superfamily. SAR1 family.</text>
</comment>
<evidence type="ECO:0000313" key="15">
    <source>
        <dbReference type="EMBL" id="RDB29341.1"/>
    </source>
</evidence>
<feature type="binding site" evidence="14">
    <location>
        <position position="46"/>
    </location>
    <ligand>
        <name>Mg(2+)</name>
        <dbReference type="ChEBI" id="CHEBI:18420"/>
    </ligand>
</feature>
<dbReference type="GO" id="GO:0006886">
    <property type="term" value="P:intracellular protein transport"/>
    <property type="evidence" value="ECO:0007669"/>
    <property type="project" value="InterPro"/>
</dbReference>
<dbReference type="PANTHER" id="PTHR45684">
    <property type="entry name" value="RE74312P"/>
    <property type="match status" value="1"/>
</dbReference>
<dbReference type="SMART" id="SM00178">
    <property type="entry name" value="SAR"/>
    <property type="match status" value="1"/>
</dbReference>
<dbReference type="GO" id="GO:0005794">
    <property type="term" value="C:Golgi apparatus"/>
    <property type="evidence" value="ECO:0007669"/>
    <property type="project" value="UniProtKB-SubCell"/>
</dbReference>
<keyword evidence="9" id="KW-0333">Golgi apparatus</keyword>
<dbReference type="PRINTS" id="PR00328">
    <property type="entry name" value="SAR1GTPBP"/>
</dbReference>
<dbReference type="InterPro" id="IPR006687">
    <property type="entry name" value="Small_GTPase_SAR1"/>
</dbReference>
<evidence type="ECO:0000256" key="7">
    <source>
        <dbReference type="ARBA" id="ARBA00022892"/>
    </source>
</evidence>
<evidence type="ECO:0000256" key="13">
    <source>
        <dbReference type="PIRSR" id="PIRSR606689-1"/>
    </source>
</evidence>
<dbReference type="GO" id="GO:0005525">
    <property type="term" value="F:GTP binding"/>
    <property type="evidence" value="ECO:0007669"/>
    <property type="project" value="UniProtKB-KW"/>
</dbReference>
<keyword evidence="16" id="KW-1185">Reference proteome</keyword>
<dbReference type="InParanoid" id="A0A369K3Y8"/>
<dbReference type="InterPro" id="IPR006689">
    <property type="entry name" value="Small_GTPase_ARF/SAR"/>
</dbReference>
<dbReference type="GO" id="GO:0016192">
    <property type="term" value="P:vesicle-mediated transport"/>
    <property type="evidence" value="ECO:0007669"/>
    <property type="project" value="UniProtKB-KW"/>
</dbReference>
<feature type="binding site" evidence="12">
    <location>
        <position position="126"/>
    </location>
    <ligand>
        <name>GTP</name>
        <dbReference type="ChEBI" id="CHEBI:37565"/>
    </ligand>
</feature>
<dbReference type="GO" id="GO:0005783">
    <property type="term" value="C:endoplasmic reticulum"/>
    <property type="evidence" value="ECO:0007669"/>
    <property type="project" value="UniProtKB-SubCell"/>
</dbReference>
<keyword evidence="5 12" id="KW-0547">Nucleotide-binding</keyword>
<dbReference type="EMBL" id="LUEZ02000010">
    <property type="protein sequence ID" value="RDB29341.1"/>
    <property type="molecule type" value="Genomic_DNA"/>
</dbReference>
<keyword evidence="10 13" id="KW-0342">GTP-binding</keyword>
<dbReference type="Proteomes" id="UP000076154">
    <property type="component" value="Unassembled WGS sequence"/>
</dbReference>
<evidence type="ECO:0000256" key="6">
    <source>
        <dbReference type="ARBA" id="ARBA00022824"/>
    </source>
</evidence>
<dbReference type="AlphaFoldDB" id="A0A369K3Y8"/>
<feature type="binding site" evidence="12">
    <location>
        <position position="124"/>
    </location>
    <ligand>
        <name>GTP</name>
        <dbReference type="ChEBI" id="CHEBI:37565"/>
    </ligand>
</feature>
<evidence type="ECO:0000256" key="12">
    <source>
        <dbReference type="PIRSR" id="PIRSR606687-2"/>
    </source>
</evidence>
<dbReference type="GO" id="GO:0003924">
    <property type="term" value="F:GTPase activity"/>
    <property type="evidence" value="ECO:0007669"/>
    <property type="project" value="InterPro"/>
</dbReference>
<dbReference type="GO" id="GO:0046872">
    <property type="term" value="F:metal ion binding"/>
    <property type="evidence" value="ECO:0007669"/>
    <property type="project" value="UniProtKB-KW"/>
</dbReference>
<keyword evidence="7" id="KW-0931">ER-Golgi transport</keyword>
<dbReference type="Gene3D" id="3.40.50.300">
    <property type="entry name" value="P-loop containing nucleotide triphosphate hydrolases"/>
    <property type="match status" value="1"/>
</dbReference>
<dbReference type="InterPro" id="IPR027417">
    <property type="entry name" value="P-loop_NTPase"/>
</dbReference>
<evidence type="ECO:0000313" key="16">
    <source>
        <dbReference type="Proteomes" id="UP000076154"/>
    </source>
</evidence>
<keyword evidence="6" id="KW-0256">Endoplasmic reticulum</keyword>
<evidence type="ECO:0000256" key="5">
    <source>
        <dbReference type="ARBA" id="ARBA00022741"/>
    </source>
</evidence>
<dbReference type="STRING" id="39966.A0A369K3Y8"/>
<evidence type="ECO:0000256" key="10">
    <source>
        <dbReference type="ARBA" id="ARBA00023134"/>
    </source>
</evidence>
<keyword evidence="11" id="KW-0460">Magnesium</keyword>
<sequence length="165" mass="18389">MLNNVLQRLGLMHKQVNIALWGSDVSEMATLVHGLQTGEYVKQEPSIHPFSQEITINNVNFTATVPSGNTGARLAWRSSLPEFDGIVYVVDTKDSSWLTVAKEELNGLLNDETLSKPILILVAKSDPSEEAELDAITKQGPTVALYTYDKYEETKEGFQWLLQHV</sequence>
<dbReference type="Pfam" id="PF00025">
    <property type="entry name" value="Arf"/>
    <property type="match status" value="1"/>
</dbReference>
<evidence type="ECO:0000256" key="1">
    <source>
        <dbReference type="ARBA" id="ARBA00004240"/>
    </source>
</evidence>
<evidence type="ECO:0000256" key="4">
    <source>
        <dbReference type="ARBA" id="ARBA00022448"/>
    </source>
</evidence>
<evidence type="ECO:0000256" key="3">
    <source>
        <dbReference type="ARBA" id="ARBA00007507"/>
    </source>
</evidence>
<feature type="binding site" evidence="11">
    <location>
        <position position="24"/>
    </location>
    <ligand>
        <name>Mg(2+)</name>
        <dbReference type="ChEBI" id="CHEBI:18420"/>
    </ligand>
</feature>
<reference evidence="15" key="1">
    <citation type="submission" date="2018-04" db="EMBL/GenBank/DDBJ databases">
        <title>Whole genome sequencing of Hypsizygus marmoreus.</title>
        <authorList>
            <person name="Choi I.-G."/>
            <person name="Min B."/>
            <person name="Kim J.-G."/>
            <person name="Kim S."/>
            <person name="Oh Y.-L."/>
            <person name="Kong W.-S."/>
            <person name="Park H."/>
            <person name="Jeong J."/>
            <person name="Song E.-S."/>
        </authorList>
    </citation>
    <scope>NUCLEOTIDE SEQUENCE [LARGE SCALE GENOMIC DNA]</scope>
    <source>
        <strain evidence="15">51987-8</strain>
    </source>
</reference>
<keyword evidence="11" id="KW-0479">Metal-binding</keyword>
<dbReference type="SUPFAM" id="SSF52540">
    <property type="entry name" value="P-loop containing nucleoside triphosphate hydrolases"/>
    <property type="match status" value="1"/>
</dbReference>
<evidence type="ECO:0000256" key="11">
    <source>
        <dbReference type="PIRSR" id="PIRSR606687-1"/>
    </source>
</evidence>
<name>A0A369K3Y8_HYPMA</name>
<feature type="binding site" evidence="12">
    <location>
        <position position="30"/>
    </location>
    <ligand>
        <name>GTP</name>
        <dbReference type="ChEBI" id="CHEBI:37565"/>
    </ligand>
</feature>
<gene>
    <name evidence="15" type="primary">SAR1A</name>
    <name evidence="15" type="ORF">Hypma_014851</name>
</gene>
<proteinExistence type="inferred from homology"/>
<evidence type="ECO:0000256" key="2">
    <source>
        <dbReference type="ARBA" id="ARBA00004555"/>
    </source>
</evidence>
<feature type="binding site" evidence="13">
    <location>
        <position position="68"/>
    </location>
    <ligand>
        <name>GTP</name>
        <dbReference type="ChEBI" id="CHEBI:37565"/>
    </ligand>
</feature>
<keyword evidence="4" id="KW-0813">Transport</keyword>
<comment type="subcellular location">
    <subcellularLocation>
        <location evidence="1">Endoplasmic reticulum</location>
    </subcellularLocation>
    <subcellularLocation>
        <location evidence="2">Golgi apparatus</location>
    </subcellularLocation>
</comment>
<protein>
    <submittedName>
        <fullName evidence="15">GTP-binding protein SAR1a</fullName>
    </submittedName>
</protein>
<dbReference type="SMART" id="SM00177">
    <property type="entry name" value="ARF"/>
    <property type="match status" value="1"/>
</dbReference>
<dbReference type="OrthoDB" id="2911176at2759"/>
<evidence type="ECO:0000256" key="14">
    <source>
        <dbReference type="PIRSR" id="PIRSR606689-2"/>
    </source>
</evidence>
<evidence type="ECO:0000256" key="8">
    <source>
        <dbReference type="ARBA" id="ARBA00022927"/>
    </source>
</evidence>
<organism evidence="15 16">
    <name type="scientific">Hypsizygus marmoreus</name>
    <name type="common">White beech mushroom</name>
    <name type="synonym">Agaricus marmoreus</name>
    <dbReference type="NCBI Taxonomy" id="39966"/>
    <lineage>
        <taxon>Eukaryota</taxon>
        <taxon>Fungi</taxon>
        <taxon>Dikarya</taxon>
        <taxon>Basidiomycota</taxon>
        <taxon>Agaricomycotina</taxon>
        <taxon>Agaricomycetes</taxon>
        <taxon>Agaricomycetidae</taxon>
        <taxon>Agaricales</taxon>
        <taxon>Tricholomatineae</taxon>
        <taxon>Lyophyllaceae</taxon>
        <taxon>Hypsizygus</taxon>
    </lineage>
</organism>
<comment type="caution">
    <text evidence="15">The sequence shown here is derived from an EMBL/GenBank/DDBJ whole genome shotgun (WGS) entry which is preliminary data.</text>
</comment>
<evidence type="ECO:0000256" key="9">
    <source>
        <dbReference type="ARBA" id="ARBA00023034"/>
    </source>
</evidence>
<accession>A0A369K3Y8</accession>
<keyword evidence="8" id="KW-0653">Protein transport</keyword>